<keyword evidence="3" id="KW-1185">Reference proteome</keyword>
<dbReference type="EMBL" id="MUJZ01044127">
    <property type="protein sequence ID" value="OTF75014.1"/>
    <property type="molecule type" value="Genomic_DNA"/>
</dbReference>
<dbReference type="Proteomes" id="UP000194236">
    <property type="component" value="Unassembled WGS sequence"/>
</dbReference>
<gene>
    <name evidence="2" type="ORF">BLA29_003558</name>
</gene>
<comment type="caution">
    <text evidence="2">The sequence shown here is derived from an EMBL/GenBank/DDBJ whole genome shotgun (WGS) entry which is preliminary data.</text>
</comment>
<sequence length="76" mass="8038">MNAFSQQTSTIGRPAYVGIMKDNVTNQSGSNEFNIQSEDFPALPGASPGGTATSAAVVAAFNQFQQQQQQNLDGTR</sequence>
<accession>A0A1Y3B4N2</accession>
<feature type="region of interest" description="Disordered" evidence="1">
    <location>
        <begin position="29"/>
        <end position="52"/>
    </location>
</feature>
<name>A0A1Y3B4N2_EURMA</name>
<protein>
    <submittedName>
        <fullName evidence="2">Uncharacterized protein</fullName>
    </submittedName>
</protein>
<reference evidence="2 3" key="1">
    <citation type="submission" date="2017-03" db="EMBL/GenBank/DDBJ databases">
        <title>Genome Survey of Euroglyphus maynei.</title>
        <authorList>
            <person name="Arlian L.G."/>
            <person name="Morgan M.S."/>
            <person name="Rider S.D."/>
        </authorList>
    </citation>
    <scope>NUCLEOTIDE SEQUENCE [LARGE SCALE GENOMIC DNA]</scope>
    <source>
        <strain evidence="2">Arlian Lab</strain>
        <tissue evidence="2">Whole body</tissue>
    </source>
</reference>
<organism evidence="2 3">
    <name type="scientific">Euroglyphus maynei</name>
    <name type="common">Mayne's house dust mite</name>
    <dbReference type="NCBI Taxonomy" id="6958"/>
    <lineage>
        <taxon>Eukaryota</taxon>
        <taxon>Metazoa</taxon>
        <taxon>Ecdysozoa</taxon>
        <taxon>Arthropoda</taxon>
        <taxon>Chelicerata</taxon>
        <taxon>Arachnida</taxon>
        <taxon>Acari</taxon>
        <taxon>Acariformes</taxon>
        <taxon>Sarcoptiformes</taxon>
        <taxon>Astigmata</taxon>
        <taxon>Psoroptidia</taxon>
        <taxon>Analgoidea</taxon>
        <taxon>Pyroglyphidae</taxon>
        <taxon>Pyroglyphinae</taxon>
        <taxon>Euroglyphus</taxon>
    </lineage>
</organism>
<evidence type="ECO:0000313" key="3">
    <source>
        <dbReference type="Proteomes" id="UP000194236"/>
    </source>
</evidence>
<proteinExistence type="predicted"/>
<evidence type="ECO:0000256" key="1">
    <source>
        <dbReference type="SAM" id="MobiDB-lite"/>
    </source>
</evidence>
<evidence type="ECO:0000313" key="2">
    <source>
        <dbReference type="EMBL" id="OTF75014.1"/>
    </source>
</evidence>
<dbReference type="AlphaFoldDB" id="A0A1Y3B4N2"/>